<evidence type="ECO:0000256" key="3">
    <source>
        <dbReference type="ARBA" id="ARBA00023082"/>
    </source>
</evidence>
<dbReference type="SUPFAM" id="SSF88659">
    <property type="entry name" value="Sigma3 and sigma4 domains of RNA polymerase sigma factors"/>
    <property type="match status" value="1"/>
</dbReference>
<evidence type="ECO:0000259" key="5">
    <source>
        <dbReference type="Pfam" id="PF04542"/>
    </source>
</evidence>
<evidence type="ECO:0000313" key="8">
    <source>
        <dbReference type="Proteomes" id="UP000187735"/>
    </source>
</evidence>
<feature type="domain" description="RNA polymerase sigma-70 region 2" evidence="5">
    <location>
        <begin position="15"/>
        <end position="78"/>
    </location>
</feature>
<dbReference type="Gene3D" id="1.10.1740.10">
    <property type="match status" value="1"/>
</dbReference>
<dbReference type="InterPro" id="IPR036388">
    <property type="entry name" value="WH-like_DNA-bd_sf"/>
</dbReference>
<dbReference type="InterPro" id="IPR039425">
    <property type="entry name" value="RNA_pol_sigma-70-like"/>
</dbReference>
<dbReference type="GO" id="GO:0016987">
    <property type="term" value="F:sigma factor activity"/>
    <property type="evidence" value="ECO:0007669"/>
    <property type="project" value="UniProtKB-KW"/>
</dbReference>
<dbReference type="RefSeq" id="WP_077027158.1">
    <property type="nucleotide sequence ID" value="NZ_CP017641.1"/>
</dbReference>
<dbReference type="InterPro" id="IPR013249">
    <property type="entry name" value="RNA_pol_sigma70_r4_t2"/>
</dbReference>
<evidence type="ECO:0000313" key="7">
    <source>
        <dbReference type="EMBL" id="APZ96086.1"/>
    </source>
</evidence>
<dbReference type="PANTHER" id="PTHR43133:SF62">
    <property type="entry name" value="RNA POLYMERASE SIGMA FACTOR SIGZ"/>
    <property type="match status" value="1"/>
</dbReference>
<keyword evidence="4" id="KW-0804">Transcription</keyword>
<gene>
    <name evidence="7" type="primary">sigW_8</name>
    <name evidence="7" type="ORF">Fuma_05754</name>
</gene>
<dbReference type="Pfam" id="PF08281">
    <property type="entry name" value="Sigma70_r4_2"/>
    <property type="match status" value="1"/>
</dbReference>
<dbReference type="OrthoDB" id="283659at2"/>
<dbReference type="Gene3D" id="1.10.10.10">
    <property type="entry name" value="Winged helix-like DNA-binding domain superfamily/Winged helix DNA-binding domain"/>
    <property type="match status" value="1"/>
</dbReference>
<accession>A0A1P8WPU7</accession>
<proteinExistence type="inferred from homology"/>
<keyword evidence="2" id="KW-0805">Transcription regulation</keyword>
<comment type="similarity">
    <text evidence="1">Belongs to the sigma-70 factor family. ECF subfamily.</text>
</comment>
<dbReference type="Proteomes" id="UP000187735">
    <property type="component" value="Chromosome"/>
</dbReference>
<dbReference type="STRING" id="1891926.Fuma_05754"/>
<dbReference type="InterPro" id="IPR014284">
    <property type="entry name" value="RNA_pol_sigma-70_dom"/>
</dbReference>
<evidence type="ECO:0000259" key="6">
    <source>
        <dbReference type="Pfam" id="PF08281"/>
    </source>
</evidence>
<dbReference type="PROSITE" id="PS51257">
    <property type="entry name" value="PROKAR_LIPOPROTEIN"/>
    <property type="match status" value="1"/>
</dbReference>
<dbReference type="InterPro" id="IPR007627">
    <property type="entry name" value="RNA_pol_sigma70_r2"/>
</dbReference>
<dbReference type="PANTHER" id="PTHR43133">
    <property type="entry name" value="RNA POLYMERASE ECF-TYPE SIGMA FACTO"/>
    <property type="match status" value="1"/>
</dbReference>
<dbReference type="SUPFAM" id="SSF88946">
    <property type="entry name" value="Sigma2 domain of RNA polymerase sigma factors"/>
    <property type="match status" value="1"/>
</dbReference>
<reference evidence="7 8" key="1">
    <citation type="journal article" date="2016" name="Front. Microbiol.">
        <title>Fuerstia marisgermanicae gen. nov., sp. nov., an Unusual Member of the Phylum Planctomycetes from the German Wadden Sea.</title>
        <authorList>
            <person name="Kohn T."/>
            <person name="Heuer A."/>
            <person name="Jogler M."/>
            <person name="Vollmers J."/>
            <person name="Boedeker C."/>
            <person name="Bunk B."/>
            <person name="Rast P."/>
            <person name="Borchert D."/>
            <person name="Glockner I."/>
            <person name="Freese H.M."/>
            <person name="Klenk H.P."/>
            <person name="Overmann J."/>
            <person name="Kaster A.K."/>
            <person name="Rohde M."/>
            <person name="Wiegand S."/>
            <person name="Jogler C."/>
        </authorList>
    </citation>
    <scope>NUCLEOTIDE SEQUENCE [LARGE SCALE GENOMIC DNA]</scope>
    <source>
        <strain evidence="7 8">NH11</strain>
    </source>
</reference>
<protein>
    <submittedName>
        <fullName evidence="7">Sigma-W factor</fullName>
    </submittedName>
</protein>
<dbReference type="AlphaFoldDB" id="A0A1P8WPU7"/>
<keyword evidence="3" id="KW-0731">Sigma factor</keyword>
<dbReference type="InterPro" id="IPR013325">
    <property type="entry name" value="RNA_pol_sigma_r2"/>
</dbReference>
<dbReference type="GO" id="GO:0003677">
    <property type="term" value="F:DNA binding"/>
    <property type="evidence" value="ECO:0007669"/>
    <property type="project" value="InterPro"/>
</dbReference>
<dbReference type="EMBL" id="CP017641">
    <property type="protein sequence ID" value="APZ96086.1"/>
    <property type="molecule type" value="Genomic_DNA"/>
</dbReference>
<dbReference type="KEGG" id="fmr:Fuma_05754"/>
<evidence type="ECO:0000256" key="4">
    <source>
        <dbReference type="ARBA" id="ARBA00023163"/>
    </source>
</evidence>
<dbReference type="InterPro" id="IPR013324">
    <property type="entry name" value="RNA_pol_sigma_r3/r4-like"/>
</dbReference>
<evidence type="ECO:0000256" key="2">
    <source>
        <dbReference type="ARBA" id="ARBA00023015"/>
    </source>
</evidence>
<evidence type="ECO:0000256" key="1">
    <source>
        <dbReference type="ARBA" id="ARBA00010641"/>
    </source>
</evidence>
<dbReference type="Pfam" id="PF04542">
    <property type="entry name" value="Sigma70_r2"/>
    <property type="match status" value="1"/>
</dbReference>
<keyword evidence="8" id="KW-1185">Reference proteome</keyword>
<dbReference type="NCBIfam" id="TIGR02937">
    <property type="entry name" value="sigma70-ECF"/>
    <property type="match status" value="1"/>
</dbReference>
<sequence>MNRAASLRDELENTYRSHRQGLFSLAMSITGCRQSAEDAVHSAFERLCRSTRPDGDVVNYVFAAVRNAARDALRSNQRAAKSRESIFNGAVSDGTETTDPASDVLNAERDQILRAAMEDLGDDAREVVVMKIFAELTFDAIGEVLNQPAKTVATRYRRALIRLEEKLRGQL</sequence>
<feature type="domain" description="RNA polymerase sigma factor 70 region 4 type 2" evidence="6">
    <location>
        <begin position="111"/>
        <end position="163"/>
    </location>
</feature>
<name>A0A1P8WPU7_9PLAN</name>
<dbReference type="GO" id="GO:0006352">
    <property type="term" value="P:DNA-templated transcription initiation"/>
    <property type="evidence" value="ECO:0007669"/>
    <property type="project" value="InterPro"/>
</dbReference>
<organism evidence="7 8">
    <name type="scientific">Fuerstiella marisgermanici</name>
    <dbReference type="NCBI Taxonomy" id="1891926"/>
    <lineage>
        <taxon>Bacteria</taxon>
        <taxon>Pseudomonadati</taxon>
        <taxon>Planctomycetota</taxon>
        <taxon>Planctomycetia</taxon>
        <taxon>Planctomycetales</taxon>
        <taxon>Planctomycetaceae</taxon>
        <taxon>Fuerstiella</taxon>
    </lineage>
</organism>